<feature type="transmembrane region" description="Helical" evidence="10">
    <location>
        <begin position="664"/>
        <end position="688"/>
    </location>
</feature>
<protein>
    <submittedName>
        <fullName evidence="11">Cellulose synthase</fullName>
    </submittedName>
</protein>
<dbReference type="GO" id="GO:0016020">
    <property type="term" value="C:membrane"/>
    <property type="evidence" value="ECO:0007669"/>
    <property type="project" value="InterPro"/>
</dbReference>
<gene>
    <name evidence="11" type="ORF">O6P43_026353</name>
</gene>
<feature type="binding site" evidence="8">
    <location>
        <position position="116"/>
    </location>
    <ligand>
        <name>UDP-alpha-D-glucose</name>
        <dbReference type="ChEBI" id="CHEBI:58885"/>
    </ligand>
</feature>
<dbReference type="InterPro" id="IPR005150">
    <property type="entry name" value="Cellulose_synth"/>
</dbReference>
<proteinExistence type="predicted"/>
<dbReference type="Pfam" id="PF03552">
    <property type="entry name" value="Cellulose_synt"/>
    <property type="match status" value="2"/>
</dbReference>
<keyword evidence="7" id="KW-0961">Cell wall biogenesis/degradation</keyword>
<dbReference type="EMBL" id="JARAOO010000011">
    <property type="protein sequence ID" value="KAJ7950120.1"/>
    <property type="molecule type" value="Genomic_DNA"/>
</dbReference>
<keyword evidence="12" id="KW-1185">Reference proteome</keyword>
<dbReference type="Gene3D" id="3.90.550.10">
    <property type="entry name" value="Spore Coat Polysaccharide Biosynthesis Protein SpsA, Chain A"/>
    <property type="match status" value="2"/>
</dbReference>
<keyword evidence="5 10" id="KW-1133">Transmembrane helix</keyword>
<keyword evidence="4 10" id="KW-0812">Transmembrane</keyword>
<feature type="transmembrane region" description="Helical" evidence="10">
    <location>
        <begin position="28"/>
        <end position="45"/>
    </location>
</feature>
<dbReference type="GO" id="GO:0016760">
    <property type="term" value="F:cellulose synthase (UDP-forming) activity"/>
    <property type="evidence" value="ECO:0007669"/>
    <property type="project" value="InterPro"/>
</dbReference>
<evidence type="ECO:0000256" key="4">
    <source>
        <dbReference type="ARBA" id="ARBA00022692"/>
    </source>
</evidence>
<dbReference type="SMR" id="A0AAD7L1Y0"/>
<evidence type="ECO:0000313" key="11">
    <source>
        <dbReference type="EMBL" id="KAJ7950120.1"/>
    </source>
</evidence>
<keyword evidence="2" id="KW-0328">Glycosyltransferase</keyword>
<sequence>MKSPSNPNQKPILHTCTIQQPRATLNKIHSLIHFSAILVLFYYRITRLFFTDDFKVPKLLWTLMTISEFILAFIWVLIQPFRWRPVSRSVIPENMPKDISLPAVDVFVCTADPQKEPTVEVMNTILSAMALDYPAEKLAVYLSDDGGSAVTLYAIKEACCFAKMWLPFCNKYGIKSRCPEAYFSKLAADEWLHRSVEFVAEEKEVKANYEEFKRNVQKFGEQQENSRVVHDRHPHVELLLSLLREWVLKLSMHIIHNNWNNEDQAHEMPLLVYVSRERRPSHHPRFKAGALNTLLRVSGIISNSPYILVLDCDMYCNDPTSARQAMCFHLDPQLSKNLAFVQFPQIFYNASKNDVYDAQVRAAYQTKWQGMDGLQGPIFSGTGFYLKRKAMYGNPDQDDNCLLKPYKKFGMSGEFVESLKVLNEQDGTQKKLLDGFLQEAKLLASCAYETKTSWGKEIGFSYDCLIESTFTGYLLHCRGWISVYLYPKRPCFLGCCPTDMKDAMVQYTKWMSELFSIAISRFNPLLYGVARMSILQSLCYGSFTLAPILSFPLFLYGTVPQLCLLKGISLFPKVSDPWFAVFAAIFVSSLCQHWFEVLSCDGTFTTWCNEQRSWLIKSVSGSLFGVVGAILQRLGLKTKFSLSNKAMDKEKLEKYEKGKFNFQGAAMFMVPVSILVILNTFCFLGGFWKVIIMKNILDMFGQLSLSAYVLVLSCPVLEGMLTRISKKMV</sequence>
<evidence type="ECO:0000256" key="5">
    <source>
        <dbReference type="ARBA" id="ARBA00022989"/>
    </source>
</evidence>
<dbReference type="GO" id="GO:0030244">
    <property type="term" value="P:cellulose biosynthetic process"/>
    <property type="evidence" value="ECO:0007669"/>
    <property type="project" value="InterPro"/>
</dbReference>
<evidence type="ECO:0000256" key="8">
    <source>
        <dbReference type="PIRSR" id="PIRSR605150-2"/>
    </source>
</evidence>
<dbReference type="InterPro" id="IPR029044">
    <property type="entry name" value="Nucleotide-diphossugar_trans"/>
</dbReference>
<dbReference type="SUPFAM" id="SSF53448">
    <property type="entry name" value="Nucleotide-diphospho-sugar transferases"/>
    <property type="match status" value="1"/>
</dbReference>
<evidence type="ECO:0000313" key="12">
    <source>
        <dbReference type="Proteomes" id="UP001163823"/>
    </source>
</evidence>
<evidence type="ECO:0000256" key="10">
    <source>
        <dbReference type="SAM" id="Phobius"/>
    </source>
</evidence>
<reference evidence="11" key="1">
    <citation type="journal article" date="2023" name="Science">
        <title>Elucidation of the pathway for biosynthesis of saponin adjuvants from the soapbark tree.</title>
        <authorList>
            <person name="Reed J."/>
            <person name="Orme A."/>
            <person name="El-Demerdash A."/>
            <person name="Owen C."/>
            <person name="Martin L.B.B."/>
            <person name="Misra R.C."/>
            <person name="Kikuchi S."/>
            <person name="Rejzek M."/>
            <person name="Martin A.C."/>
            <person name="Harkess A."/>
            <person name="Leebens-Mack J."/>
            <person name="Louveau T."/>
            <person name="Stephenson M.J."/>
            <person name="Osbourn A."/>
        </authorList>
    </citation>
    <scope>NUCLEOTIDE SEQUENCE</scope>
    <source>
        <strain evidence="11">S10</strain>
    </source>
</reference>
<dbReference type="FunFam" id="3.90.550.10:FF:000194">
    <property type="entry name" value="Cellulose synthase-like protein G2 isoform A"/>
    <property type="match status" value="1"/>
</dbReference>
<feature type="binding site" evidence="9">
    <location>
        <position position="287"/>
    </location>
    <ligand>
        <name>Mn(2+)</name>
        <dbReference type="ChEBI" id="CHEBI:29035"/>
    </ligand>
</feature>
<evidence type="ECO:0000256" key="6">
    <source>
        <dbReference type="ARBA" id="ARBA00023136"/>
    </source>
</evidence>
<feature type="binding site" evidence="8">
    <location>
        <position position="115"/>
    </location>
    <ligand>
        <name>UDP-alpha-D-glucose</name>
        <dbReference type="ChEBI" id="CHEBI:58885"/>
    </ligand>
</feature>
<accession>A0AAD7L1Y0</accession>
<dbReference type="AlphaFoldDB" id="A0AAD7L1Y0"/>
<name>A0AAD7L1Y0_QUISA</name>
<evidence type="ECO:0000256" key="2">
    <source>
        <dbReference type="ARBA" id="ARBA00022676"/>
    </source>
</evidence>
<keyword evidence="3" id="KW-0808">Transferase</keyword>
<evidence type="ECO:0000256" key="9">
    <source>
        <dbReference type="PIRSR" id="PIRSR605150-3"/>
    </source>
</evidence>
<dbReference type="PANTHER" id="PTHR13301">
    <property type="entry name" value="X-BOX TRANSCRIPTION FACTOR-RELATED"/>
    <property type="match status" value="1"/>
</dbReference>
<dbReference type="GO" id="GO:0071555">
    <property type="term" value="P:cell wall organization"/>
    <property type="evidence" value="ECO:0007669"/>
    <property type="project" value="UniProtKB-KW"/>
</dbReference>
<evidence type="ECO:0000256" key="1">
    <source>
        <dbReference type="ARBA" id="ARBA00004127"/>
    </source>
</evidence>
<dbReference type="Proteomes" id="UP001163823">
    <property type="component" value="Chromosome 11"/>
</dbReference>
<comment type="caution">
    <text evidence="11">The sequence shown here is derived from an EMBL/GenBank/DDBJ whole genome shotgun (WGS) entry which is preliminary data.</text>
</comment>
<evidence type="ECO:0000256" key="7">
    <source>
        <dbReference type="ARBA" id="ARBA00023316"/>
    </source>
</evidence>
<feature type="binding site" evidence="9">
    <location>
        <position position="311"/>
    </location>
    <ligand>
        <name>Mn(2+)</name>
        <dbReference type="ChEBI" id="CHEBI:29035"/>
    </ligand>
</feature>
<keyword evidence="6 10" id="KW-0472">Membrane</keyword>
<feature type="binding site" evidence="8">
    <location>
        <position position="145"/>
    </location>
    <ligand>
        <name>UDP-alpha-D-glucose</name>
        <dbReference type="ChEBI" id="CHEBI:58885"/>
    </ligand>
</feature>
<feature type="transmembrane region" description="Helical" evidence="10">
    <location>
        <begin position="542"/>
        <end position="565"/>
    </location>
</feature>
<feature type="transmembrane region" description="Helical" evidence="10">
    <location>
        <begin position="615"/>
        <end position="636"/>
    </location>
</feature>
<dbReference type="KEGG" id="qsa:O6P43_026353"/>
<comment type="subcellular location">
    <subcellularLocation>
        <location evidence="1">Endomembrane system</location>
        <topology evidence="1">Multi-pass membrane protein</topology>
    </subcellularLocation>
</comment>
<organism evidence="11 12">
    <name type="scientific">Quillaja saponaria</name>
    <name type="common">Soap bark tree</name>
    <dbReference type="NCBI Taxonomy" id="32244"/>
    <lineage>
        <taxon>Eukaryota</taxon>
        <taxon>Viridiplantae</taxon>
        <taxon>Streptophyta</taxon>
        <taxon>Embryophyta</taxon>
        <taxon>Tracheophyta</taxon>
        <taxon>Spermatophyta</taxon>
        <taxon>Magnoliopsida</taxon>
        <taxon>eudicotyledons</taxon>
        <taxon>Gunneridae</taxon>
        <taxon>Pentapetalae</taxon>
        <taxon>rosids</taxon>
        <taxon>fabids</taxon>
        <taxon>Fabales</taxon>
        <taxon>Quillajaceae</taxon>
        <taxon>Quillaja</taxon>
    </lineage>
</organism>
<feature type="transmembrane region" description="Helical" evidence="10">
    <location>
        <begin position="60"/>
        <end position="78"/>
    </location>
</feature>
<dbReference type="GO" id="GO:0012505">
    <property type="term" value="C:endomembrane system"/>
    <property type="evidence" value="ECO:0007669"/>
    <property type="project" value="UniProtKB-SubCell"/>
</dbReference>
<evidence type="ECO:0000256" key="3">
    <source>
        <dbReference type="ARBA" id="ARBA00022679"/>
    </source>
</evidence>
<feature type="transmembrane region" description="Helical" evidence="10">
    <location>
        <begin position="577"/>
        <end position="595"/>
    </location>
</feature>
<feature type="transmembrane region" description="Helical" evidence="10">
    <location>
        <begin position="700"/>
        <end position="721"/>
    </location>
</feature>